<organism evidence="2 3">
    <name type="scientific">Nicotiana sylvestris</name>
    <name type="common">Wood tobacco</name>
    <name type="synonym">South American tobacco</name>
    <dbReference type="NCBI Taxonomy" id="4096"/>
    <lineage>
        <taxon>Eukaryota</taxon>
        <taxon>Viridiplantae</taxon>
        <taxon>Streptophyta</taxon>
        <taxon>Embryophyta</taxon>
        <taxon>Tracheophyta</taxon>
        <taxon>Spermatophyta</taxon>
        <taxon>Magnoliopsida</taxon>
        <taxon>eudicotyledons</taxon>
        <taxon>Gunneridae</taxon>
        <taxon>Pentapetalae</taxon>
        <taxon>asterids</taxon>
        <taxon>lamiids</taxon>
        <taxon>Solanales</taxon>
        <taxon>Solanaceae</taxon>
        <taxon>Nicotianoideae</taxon>
        <taxon>Nicotianeae</taxon>
        <taxon>Nicotiana</taxon>
    </lineage>
</organism>
<evidence type="ECO:0000313" key="3">
    <source>
        <dbReference type="RefSeq" id="XP_009761463.1"/>
    </source>
</evidence>
<dbReference type="PROSITE" id="PS50994">
    <property type="entry name" value="INTEGRASE"/>
    <property type="match status" value="1"/>
</dbReference>
<dbReference type="InterPro" id="IPR001584">
    <property type="entry name" value="Integrase_cat-core"/>
</dbReference>
<evidence type="ECO:0000259" key="1">
    <source>
        <dbReference type="PROSITE" id="PS50994"/>
    </source>
</evidence>
<reference evidence="3" key="2">
    <citation type="submission" date="2025-08" db="UniProtKB">
        <authorList>
            <consortium name="RefSeq"/>
        </authorList>
    </citation>
    <scope>IDENTIFICATION</scope>
    <source>
        <tissue evidence="3">Leaf</tissue>
    </source>
</reference>
<dbReference type="RefSeq" id="XP_009761463.1">
    <property type="nucleotide sequence ID" value="XM_009763161.1"/>
</dbReference>
<dbReference type="PANTHER" id="PTHR48475:SF1">
    <property type="entry name" value="RNASE H TYPE-1 DOMAIN-CONTAINING PROTEIN"/>
    <property type="match status" value="1"/>
</dbReference>
<dbReference type="SUPFAM" id="SSF53098">
    <property type="entry name" value="Ribonuclease H-like"/>
    <property type="match status" value="1"/>
</dbReference>
<dbReference type="InterPro" id="IPR012337">
    <property type="entry name" value="RNaseH-like_sf"/>
</dbReference>
<dbReference type="Proteomes" id="UP000189701">
    <property type="component" value="Unplaced"/>
</dbReference>
<reference evidence="2" key="1">
    <citation type="journal article" date="2013" name="Genome Biol.">
        <title>Reference genomes and transcriptomes of Nicotiana sylvestris and Nicotiana tomentosiformis.</title>
        <authorList>
            <person name="Sierro N."/>
            <person name="Battey J.N."/>
            <person name="Ouadi S."/>
            <person name="Bovet L."/>
            <person name="Goepfert S."/>
            <person name="Bakaher N."/>
            <person name="Peitsch M.C."/>
            <person name="Ivanov N.V."/>
        </authorList>
    </citation>
    <scope>NUCLEOTIDE SEQUENCE [LARGE SCALE GENOMIC DNA]</scope>
</reference>
<dbReference type="Gene3D" id="3.30.420.10">
    <property type="entry name" value="Ribonuclease H-like superfamily/Ribonuclease H"/>
    <property type="match status" value="1"/>
</dbReference>
<dbReference type="STRING" id="4096.A0A1U7V501"/>
<dbReference type="InterPro" id="IPR036397">
    <property type="entry name" value="RNaseH_sf"/>
</dbReference>
<feature type="domain" description="Integrase catalytic" evidence="1">
    <location>
        <begin position="1"/>
        <end position="108"/>
    </location>
</feature>
<dbReference type="AlphaFoldDB" id="A0A1U7V501"/>
<dbReference type="GO" id="GO:0015074">
    <property type="term" value="P:DNA integration"/>
    <property type="evidence" value="ECO:0007669"/>
    <property type="project" value="InterPro"/>
</dbReference>
<evidence type="ECO:0000313" key="2">
    <source>
        <dbReference type="Proteomes" id="UP000189701"/>
    </source>
</evidence>
<dbReference type="OrthoDB" id="1934939at2759"/>
<protein>
    <submittedName>
        <fullName evidence="3">Uncharacterized protein LOC104213628</fullName>
    </submittedName>
</protein>
<dbReference type="eggNOG" id="KOG0017">
    <property type="taxonomic scope" value="Eukaryota"/>
</dbReference>
<keyword evidence="2" id="KW-1185">Reference proteome</keyword>
<gene>
    <name evidence="3" type="primary">LOC104213628</name>
</gene>
<accession>A0A1U7V501</accession>
<name>A0A1U7V501_NICSY</name>
<dbReference type="GO" id="GO:0003676">
    <property type="term" value="F:nucleic acid binding"/>
    <property type="evidence" value="ECO:0007669"/>
    <property type="project" value="InterPro"/>
</dbReference>
<proteinExistence type="predicted"/>
<dbReference type="PANTHER" id="PTHR48475">
    <property type="entry name" value="RIBONUCLEASE H"/>
    <property type="match status" value="1"/>
</dbReference>
<sequence length="118" mass="13775">MDNGKSFDNRLMNKVCKLFSFKQRNSSMYNIAANGLAEAFNKTLCNLLMKVVSKYKWDWHNCMEEALWAYRTTHRIPTQATPYALIYGVEVVLPLERQTPSLRLAIQERITDEENARL</sequence>